<organism evidence="1 2">
    <name type="scientific">Extibacter muris</name>
    <dbReference type="NCBI Taxonomy" id="1796622"/>
    <lineage>
        <taxon>Bacteria</taxon>
        <taxon>Bacillati</taxon>
        <taxon>Bacillota</taxon>
        <taxon>Clostridia</taxon>
        <taxon>Lachnospirales</taxon>
        <taxon>Lachnospiraceae</taxon>
        <taxon>Extibacter</taxon>
    </lineage>
</organism>
<accession>A0A4R4FDI1</accession>
<dbReference type="SUPFAM" id="SSF47794">
    <property type="entry name" value="Rad51 N-terminal domain-like"/>
    <property type="match status" value="1"/>
</dbReference>
<gene>
    <name evidence="1" type="ORF">E1963_11400</name>
</gene>
<dbReference type="GO" id="GO:0000166">
    <property type="term" value="F:nucleotide binding"/>
    <property type="evidence" value="ECO:0007669"/>
    <property type="project" value="InterPro"/>
</dbReference>
<dbReference type="Proteomes" id="UP000295710">
    <property type="component" value="Unassembled WGS sequence"/>
</dbReference>
<dbReference type="RefSeq" id="WP_132278050.1">
    <property type="nucleotide sequence ID" value="NZ_JAOBST010000004.1"/>
</dbReference>
<evidence type="ECO:0000313" key="1">
    <source>
        <dbReference type="EMBL" id="TDA21587.1"/>
    </source>
</evidence>
<proteinExistence type="predicted"/>
<protein>
    <submittedName>
        <fullName evidence="1">Uncharacterized protein</fullName>
    </submittedName>
</protein>
<sequence>MAQINNKTIKCLSKLIEAGFETEKAVLAMTMDDILSLPGISVAEIGMINEIQKAVKANKVLTFLAGGENE</sequence>
<comment type="caution">
    <text evidence="1">The sequence shown here is derived from an EMBL/GenBank/DDBJ whole genome shotgun (WGS) entry which is preliminary data.</text>
</comment>
<reference evidence="1 2" key="1">
    <citation type="journal article" date="2016" name="Nat. Microbiol.">
        <title>The Mouse Intestinal Bacterial Collection (miBC) provides host-specific insight into cultured diversity and functional potential of the gut microbiota.</title>
        <authorList>
            <person name="Lagkouvardos I."/>
            <person name="Pukall R."/>
            <person name="Abt B."/>
            <person name="Foesel B.U."/>
            <person name="Meier-Kolthoff J.P."/>
            <person name="Kumar N."/>
            <person name="Bresciani A."/>
            <person name="Martinez I."/>
            <person name="Just S."/>
            <person name="Ziegler C."/>
            <person name="Brugiroux S."/>
            <person name="Garzetti D."/>
            <person name="Wenning M."/>
            <person name="Bui T.P."/>
            <person name="Wang J."/>
            <person name="Hugenholtz F."/>
            <person name="Plugge C.M."/>
            <person name="Peterson D.A."/>
            <person name="Hornef M.W."/>
            <person name="Baines J.F."/>
            <person name="Smidt H."/>
            <person name="Walter J."/>
            <person name="Kristiansen K."/>
            <person name="Nielsen H.B."/>
            <person name="Haller D."/>
            <person name="Overmann J."/>
            <person name="Stecher B."/>
            <person name="Clavel T."/>
        </authorList>
    </citation>
    <scope>NUCLEOTIDE SEQUENCE [LARGE SCALE GENOMIC DNA]</scope>
    <source>
        <strain evidence="1 2">DSM 28560</strain>
    </source>
</reference>
<dbReference type="EMBL" id="SMMX01000008">
    <property type="protein sequence ID" value="TDA21587.1"/>
    <property type="molecule type" value="Genomic_DNA"/>
</dbReference>
<dbReference type="InterPro" id="IPR010995">
    <property type="entry name" value="DNA_repair_Rad51/TF_NusA_a-hlx"/>
</dbReference>
<keyword evidence="2" id="KW-1185">Reference proteome</keyword>
<name>A0A4R4FDI1_9FIRM</name>
<evidence type="ECO:0000313" key="2">
    <source>
        <dbReference type="Proteomes" id="UP000295710"/>
    </source>
</evidence>
<dbReference type="AlphaFoldDB" id="A0A4R4FDI1"/>